<feature type="binding site" evidence="6">
    <location>
        <position position="339"/>
    </location>
    <ligand>
        <name>substrate</name>
    </ligand>
</feature>
<evidence type="ECO:0000256" key="8">
    <source>
        <dbReference type="RuleBase" id="RU004075"/>
    </source>
</evidence>
<dbReference type="KEGG" id="pmb:A9601_00341"/>
<dbReference type="GO" id="GO:0019265">
    <property type="term" value="P:glycine biosynthetic process, by transamination of glyoxylate"/>
    <property type="evidence" value="ECO:0007669"/>
    <property type="project" value="TreeGrafter"/>
</dbReference>
<evidence type="ECO:0000256" key="3">
    <source>
        <dbReference type="ARBA" id="ARBA00022576"/>
    </source>
</evidence>
<dbReference type="PANTHER" id="PTHR21152:SF40">
    <property type="entry name" value="ALANINE--GLYOXYLATE AMINOTRANSFERASE"/>
    <property type="match status" value="1"/>
</dbReference>
<feature type="domain" description="Aminotransferase class V" evidence="10">
    <location>
        <begin position="12"/>
        <end position="330"/>
    </location>
</feature>
<dbReference type="AlphaFoldDB" id="A2BNG1"/>
<evidence type="ECO:0000256" key="5">
    <source>
        <dbReference type="ARBA" id="ARBA00022898"/>
    </source>
</evidence>
<evidence type="ECO:0000256" key="2">
    <source>
        <dbReference type="ARBA" id="ARBA00009236"/>
    </source>
</evidence>
<dbReference type="PANTHER" id="PTHR21152">
    <property type="entry name" value="AMINOTRANSFERASE CLASS V"/>
    <property type="match status" value="1"/>
</dbReference>
<evidence type="ECO:0000256" key="1">
    <source>
        <dbReference type="ARBA" id="ARBA00001933"/>
    </source>
</evidence>
<dbReference type="SUPFAM" id="SSF53383">
    <property type="entry name" value="PLP-dependent transferases"/>
    <property type="match status" value="1"/>
</dbReference>
<dbReference type="Gene3D" id="3.40.640.10">
    <property type="entry name" value="Type I PLP-dependent aspartate aminotransferase-like (Major domain)"/>
    <property type="match status" value="1"/>
</dbReference>
<dbReference type="Gene3D" id="3.90.1150.10">
    <property type="entry name" value="Aspartate Aminotransferase, domain 1"/>
    <property type="match status" value="1"/>
</dbReference>
<keyword evidence="4" id="KW-0808">Transferase</keyword>
<protein>
    <submittedName>
        <fullName evidence="11">Soluble hydrogenase small subunit</fullName>
        <ecNumber evidence="11">1.12.1.2</ecNumber>
    </submittedName>
</protein>
<sequence>MAIQQKLSLMIPGPTPVPEKVLQALSKHPIGHRSKEFQDLVESTTKNLQWLHQTQNDVLTITGSGTAAMEAGIINTLSRGDKVICGDNGKFGERWVKVAKEFGLEVIKIDSEWGTPLDPEKFKKVLEEDTQKEIKAVILTHSETSTGVINDLKTISSYIRKHNTALSIVDCVTSLGACNVPVDEWELDIVASGSQKGYMIPPGLSFIAMSQKAWEAAEKSNLPKFYLNLKSYKKSLLSNSNPYTPAVNLVFALDESLKMMKEEGLDNIFFRHNKHKLAMSNAVKALDLKLFADEKYLSPSITAVKTEGIDAEEFRKTIKNNFDILLAGGQDHMKGKIFRVGHLGYVNDRDIITVVSAISNTLLNLGKITAKQAGEALKVASRYLAEN</sequence>
<dbReference type="STRING" id="146891.A9601_00341"/>
<keyword evidence="5 7" id="KW-0663">Pyridoxal phosphate</keyword>
<dbReference type="GO" id="GO:0004760">
    <property type="term" value="F:L-serine-pyruvate transaminase activity"/>
    <property type="evidence" value="ECO:0007669"/>
    <property type="project" value="TreeGrafter"/>
</dbReference>
<keyword evidence="11" id="KW-0560">Oxidoreductase</keyword>
<dbReference type="InterPro" id="IPR020578">
    <property type="entry name" value="Aminotrans_V_PyrdxlP_BS"/>
</dbReference>
<dbReference type="InterPro" id="IPR000192">
    <property type="entry name" value="Aminotrans_V_dom"/>
</dbReference>
<evidence type="ECO:0000313" key="11">
    <source>
        <dbReference type="EMBL" id="ABM69322.1"/>
    </source>
</evidence>
<dbReference type="GO" id="GO:0008453">
    <property type="term" value="F:alanine-glyoxylate transaminase activity"/>
    <property type="evidence" value="ECO:0007669"/>
    <property type="project" value="TreeGrafter"/>
</dbReference>
<dbReference type="InterPro" id="IPR024169">
    <property type="entry name" value="SP_NH2Trfase/AEP_transaminase"/>
</dbReference>
<evidence type="ECO:0000256" key="7">
    <source>
        <dbReference type="PIRSR" id="PIRSR000524-50"/>
    </source>
</evidence>
<name>A2BNG1_PROMS</name>
<dbReference type="EMBL" id="CP000551">
    <property type="protein sequence ID" value="ABM69322.1"/>
    <property type="molecule type" value="Genomic_DNA"/>
</dbReference>
<dbReference type="HOGENOM" id="CLU_027686_1_1_3"/>
<dbReference type="InterPro" id="IPR015421">
    <property type="entry name" value="PyrdxlP-dep_Trfase_major"/>
</dbReference>
<dbReference type="InterPro" id="IPR015422">
    <property type="entry name" value="PyrdxlP-dep_Trfase_small"/>
</dbReference>
<dbReference type="PIRSF" id="PIRSF000524">
    <property type="entry name" value="SPT"/>
    <property type="match status" value="1"/>
</dbReference>
<dbReference type="Pfam" id="PF00266">
    <property type="entry name" value="Aminotran_5"/>
    <property type="match status" value="1"/>
</dbReference>
<dbReference type="PROSITE" id="PS00595">
    <property type="entry name" value="AA_TRANSFER_CLASS_5"/>
    <property type="match status" value="1"/>
</dbReference>
<gene>
    <name evidence="11" type="primary">dhsS</name>
    <name evidence="11" type="ordered locus">A9601_00341</name>
</gene>
<dbReference type="RefSeq" id="WP_011817512.1">
    <property type="nucleotide sequence ID" value="NC_008816.1"/>
</dbReference>
<proteinExistence type="inferred from homology"/>
<accession>A2BNG1</accession>
<evidence type="ECO:0000259" key="10">
    <source>
        <dbReference type="Pfam" id="PF00266"/>
    </source>
</evidence>
<feature type="modified residue" description="N6-(pyridoxal phosphate)lysine" evidence="7">
    <location>
        <position position="196"/>
    </location>
</feature>
<keyword evidence="3" id="KW-0032">Aminotransferase</keyword>
<dbReference type="FunFam" id="3.40.640.10:FF:000027">
    <property type="entry name" value="Serine--pyruvate aminotransferase, mitochondrial"/>
    <property type="match status" value="1"/>
</dbReference>
<dbReference type="InterPro" id="IPR015424">
    <property type="entry name" value="PyrdxlP-dep_Trfase"/>
</dbReference>
<evidence type="ECO:0000256" key="9">
    <source>
        <dbReference type="RuleBase" id="RU004504"/>
    </source>
</evidence>
<comment type="similarity">
    <text evidence="2 8">Belongs to the class-V pyridoxal-phosphate-dependent aminotransferase family.</text>
</comment>
<comment type="cofactor">
    <cofactor evidence="1 7 9">
        <name>pyridoxal 5'-phosphate</name>
        <dbReference type="ChEBI" id="CHEBI:597326"/>
    </cofactor>
</comment>
<dbReference type="eggNOG" id="COG0075">
    <property type="taxonomic scope" value="Bacteria"/>
</dbReference>
<dbReference type="EC" id="1.12.1.2" evidence="11"/>
<organism evidence="11 12">
    <name type="scientific">Prochlorococcus marinus (strain AS9601)</name>
    <dbReference type="NCBI Taxonomy" id="146891"/>
    <lineage>
        <taxon>Bacteria</taxon>
        <taxon>Bacillati</taxon>
        <taxon>Cyanobacteriota</taxon>
        <taxon>Cyanophyceae</taxon>
        <taxon>Synechococcales</taxon>
        <taxon>Prochlorococcaceae</taxon>
        <taxon>Prochlorococcus</taxon>
    </lineage>
</organism>
<dbReference type="Proteomes" id="UP000002590">
    <property type="component" value="Chromosome"/>
</dbReference>
<evidence type="ECO:0000256" key="6">
    <source>
        <dbReference type="PIRSR" id="PIRSR000524-1"/>
    </source>
</evidence>
<reference evidence="11 12" key="1">
    <citation type="journal article" date="2007" name="PLoS Genet.">
        <title>Patterns and implications of gene gain and loss in the evolution of Prochlorococcus.</title>
        <authorList>
            <person name="Kettler G.C."/>
            <person name="Martiny A.C."/>
            <person name="Huang K."/>
            <person name="Zucker J."/>
            <person name="Coleman M.L."/>
            <person name="Rodrigue S."/>
            <person name="Chen F."/>
            <person name="Lapidus A."/>
            <person name="Ferriera S."/>
            <person name="Johnson J."/>
            <person name="Steglich C."/>
            <person name="Church G.M."/>
            <person name="Richardson P."/>
            <person name="Chisholm S.W."/>
        </authorList>
    </citation>
    <scope>NUCLEOTIDE SEQUENCE [LARGE SCALE GENOMIC DNA]</scope>
    <source>
        <strain evidence="11 12">AS9601</strain>
    </source>
</reference>
<evidence type="ECO:0000313" key="12">
    <source>
        <dbReference type="Proteomes" id="UP000002590"/>
    </source>
</evidence>
<evidence type="ECO:0000256" key="4">
    <source>
        <dbReference type="ARBA" id="ARBA00022679"/>
    </source>
</evidence>
<dbReference type="GO" id="GO:0047985">
    <property type="term" value="F:hydrogen dehydrogenase activity"/>
    <property type="evidence" value="ECO:0007669"/>
    <property type="project" value="UniProtKB-EC"/>
</dbReference>